<dbReference type="AlphaFoldDB" id="A0A5E4YNP8"/>
<evidence type="ECO:0000313" key="3">
    <source>
        <dbReference type="Proteomes" id="UP000343317"/>
    </source>
</evidence>
<dbReference type="Proteomes" id="UP000343317">
    <property type="component" value="Unassembled WGS sequence"/>
</dbReference>
<dbReference type="InterPro" id="IPR014914">
    <property type="entry name" value="RES_dom"/>
</dbReference>
<protein>
    <recommendedName>
        <fullName evidence="1">RES domain-containing protein</fullName>
    </recommendedName>
</protein>
<dbReference type="SMART" id="SM00953">
    <property type="entry name" value="RES"/>
    <property type="match status" value="1"/>
</dbReference>
<evidence type="ECO:0000259" key="1">
    <source>
        <dbReference type="SMART" id="SM00953"/>
    </source>
</evidence>
<name>A0A5E4YNP8_9BURK</name>
<dbReference type="RefSeq" id="WP_150623433.1">
    <property type="nucleotide sequence ID" value="NZ_CABPSM010000018.1"/>
</dbReference>
<sequence>MQAKCCAKCFGDRELRKNLIPLKNPIRGDCGYCKSIDVDILHPSDLANYFETLIEIYEPDPNGKSLVEWMKEDWDLFSHPNMGIPNAQVLLGEILDDGDIVRRNFSPSGSYKSEGLIRWETLRDELRYTNRYFLDQALDFERLSALLGQLIADDIPNNWFRARIASGDANFTVHDMGAPPKSLASHGRANPVGIPYLYLGSKPETAIAEIRPHTGETAFVADFTITDPVRIVDLRNPRSFVSPFIWSDAVDVAQLRADIPFLERLGQELTRPVLPRSAAIDYIPSQYLCEFIKKSGFDGVAYSSSVSDGINLALFDPTKAVVGNVRKFDVTRVSVAVCCVSSPESTPSSGVESNAV</sequence>
<accession>A0A5E4YNP8</accession>
<evidence type="ECO:0000313" key="2">
    <source>
        <dbReference type="EMBL" id="VVE50142.1"/>
    </source>
</evidence>
<gene>
    <name evidence="2" type="ORF">PHO31112_04643</name>
</gene>
<keyword evidence="3" id="KW-1185">Reference proteome</keyword>
<dbReference type="Pfam" id="PF08808">
    <property type="entry name" value="RES"/>
    <property type="match status" value="1"/>
</dbReference>
<proteinExistence type="predicted"/>
<reference evidence="2 3" key="1">
    <citation type="submission" date="2019-08" db="EMBL/GenBank/DDBJ databases">
        <authorList>
            <person name="Peeters C."/>
        </authorList>
    </citation>
    <scope>NUCLEOTIDE SEQUENCE [LARGE SCALE GENOMIC DNA]</scope>
    <source>
        <strain evidence="2 3">LMG 31112</strain>
    </source>
</reference>
<dbReference type="EMBL" id="CABPSM010000018">
    <property type="protein sequence ID" value="VVE50142.1"/>
    <property type="molecule type" value="Genomic_DNA"/>
</dbReference>
<feature type="domain" description="RES" evidence="1">
    <location>
        <begin position="172"/>
        <end position="326"/>
    </location>
</feature>
<organism evidence="2 3">
    <name type="scientific">Pandoraea horticolens</name>
    <dbReference type="NCBI Taxonomy" id="2508298"/>
    <lineage>
        <taxon>Bacteria</taxon>
        <taxon>Pseudomonadati</taxon>
        <taxon>Pseudomonadota</taxon>
        <taxon>Betaproteobacteria</taxon>
        <taxon>Burkholderiales</taxon>
        <taxon>Burkholderiaceae</taxon>
        <taxon>Pandoraea</taxon>
    </lineage>
</organism>